<dbReference type="OrthoDB" id="9795018at2"/>
<keyword evidence="2" id="KW-0378">Hydrolase</keyword>
<sequence>MSRFPFAIPDLTGLALTVTGPVDPAALGQTLMHEHVFVDLRRSPRFRRPGEDAPEAAEPLTLANLAHTRHGRPNADNDLMGDFDELLPEVLAFAHHGGGTLVEVTPIGVGRDPESLLRLSRASGLNIVMGGGWYTPAFHPADMDERDVDQLTDVIVRDIVLGADGTGVRSGVIGEVGAESVPLTAAELKSVRAAGRASRITGAPVTFHFGGVGEEKFRVLDILEEEGVAPSNIVFGHGMDVLADAAFADRLLGRGVFVEFDFLASPGSPWGHLVLTSDHKVVRGIADLIERGYAGQIVLGHDVCQKIQLRKYGGKGYDYIPRHFLPALRRLGVGEEAVHAIMVGNPARALAFASPGDDAL</sequence>
<feature type="binding site" evidence="3">
    <location>
        <position position="175"/>
    </location>
    <ligand>
        <name>a divalent metal cation</name>
        <dbReference type="ChEBI" id="CHEBI:60240"/>
        <label>1</label>
    </ligand>
</feature>
<dbReference type="GO" id="GO:0008270">
    <property type="term" value="F:zinc ion binding"/>
    <property type="evidence" value="ECO:0007669"/>
    <property type="project" value="InterPro"/>
</dbReference>
<evidence type="ECO:0000256" key="4">
    <source>
        <dbReference type="PROSITE-ProRule" id="PRU00679"/>
    </source>
</evidence>
<feature type="binding site" evidence="3">
    <location>
        <position position="35"/>
    </location>
    <ligand>
        <name>a divalent metal cation</name>
        <dbReference type="ChEBI" id="CHEBI:60240"/>
        <label>1</label>
    </ligand>
</feature>
<evidence type="ECO:0000256" key="3">
    <source>
        <dbReference type="PIRSR" id="PIRSR601559-52"/>
    </source>
</evidence>
<dbReference type="Proteomes" id="UP000253303">
    <property type="component" value="Unassembled WGS sequence"/>
</dbReference>
<dbReference type="InterPro" id="IPR032466">
    <property type="entry name" value="Metal_Hydrolase"/>
</dbReference>
<dbReference type="SUPFAM" id="SSF51556">
    <property type="entry name" value="Metallo-dependent hydrolases"/>
    <property type="match status" value="1"/>
</dbReference>
<dbReference type="InterPro" id="IPR001559">
    <property type="entry name" value="Phosphotriesterase"/>
</dbReference>
<dbReference type="Gene3D" id="3.20.20.140">
    <property type="entry name" value="Metal-dependent hydrolases"/>
    <property type="match status" value="1"/>
</dbReference>
<keyword evidence="6" id="KW-1185">Reference proteome</keyword>
<feature type="binding site" evidence="3">
    <location>
        <position position="175"/>
    </location>
    <ligand>
        <name>a divalent metal cation</name>
        <dbReference type="ChEBI" id="CHEBI:60240"/>
        <label>2</label>
    </ligand>
</feature>
<dbReference type="PIRSF" id="PIRSF016839">
    <property type="entry name" value="PhP"/>
    <property type="match status" value="1"/>
</dbReference>
<dbReference type="PANTHER" id="PTHR10819">
    <property type="entry name" value="PHOSPHOTRIESTERASE-RELATED"/>
    <property type="match status" value="1"/>
</dbReference>
<comment type="cofactor">
    <cofactor evidence="3">
        <name>a divalent metal cation</name>
        <dbReference type="ChEBI" id="CHEBI:60240"/>
    </cofactor>
    <text evidence="3">Binds 2 divalent metal cations per subunit.</text>
</comment>
<evidence type="ECO:0000313" key="5">
    <source>
        <dbReference type="EMBL" id="RBQ21098.1"/>
    </source>
</evidence>
<accession>A0A366M4D2</accession>
<dbReference type="PROSITE" id="PS01322">
    <property type="entry name" value="PHOSPHOTRIESTERASE_1"/>
    <property type="match status" value="1"/>
</dbReference>
<gene>
    <name evidence="5" type="ORF">DP939_08610</name>
</gene>
<dbReference type="PANTHER" id="PTHR10819:SF3">
    <property type="entry name" value="PHOSPHOTRIESTERASE-RELATED PROTEIN"/>
    <property type="match status" value="1"/>
</dbReference>
<feature type="binding site" evidence="3">
    <location>
        <position position="33"/>
    </location>
    <ligand>
        <name>a divalent metal cation</name>
        <dbReference type="ChEBI" id="CHEBI:60240"/>
        <label>1</label>
    </ligand>
</feature>
<dbReference type="Pfam" id="PF02126">
    <property type="entry name" value="PTE"/>
    <property type="match status" value="1"/>
</dbReference>
<comment type="caution">
    <text evidence="5">The sequence shown here is derived from an EMBL/GenBank/DDBJ whole genome shotgun (WGS) entry which is preliminary data.</text>
</comment>
<feature type="binding site" evidence="3">
    <location>
        <position position="208"/>
    </location>
    <ligand>
        <name>a divalent metal cation</name>
        <dbReference type="ChEBI" id="CHEBI:60240"/>
        <label>2</label>
    </ligand>
</feature>
<evidence type="ECO:0000256" key="2">
    <source>
        <dbReference type="ARBA" id="ARBA00022801"/>
    </source>
</evidence>
<comment type="similarity">
    <text evidence="4">Belongs to the metallo-dependent hydrolases superfamily. Phosphotriesterase family.</text>
</comment>
<feature type="binding site" evidence="3">
    <location>
        <position position="237"/>
    </location>
    <ligand>
        <name>a divalent metal cation</name>
        <dbReference type="ChEBI" id="CHEBI:60240"/>
        <label>2</label>
    </ligand>
</feature>
<dbReference type="GO" id="GO:0016788">
    <property type="term" value="F:hydrolase activity, acting on ester bonds"/>
    <property type="evidence" value="ECO:0007669"/>
    <property type="project" value="InterPro"/>
</dbReference>
<dbReference type="PROSITE" id="PS51347">
    <property type="entry name" value="PHOSPHOTRIESTERASE_2"/>
    <property type="match status" value="1"/>
</dbReference>
<name>A0A366M4D2_9ACTN</name>
<dbReference type="AlphaFoldDB" id="A0A366M4D2"/>
<dbReference type="InterPro" id="IPR017947">
    <property type="entry name" value="AryldialkylPase_Zn-BS"/>
</dbReference>
<protein>
    <submittedName>
        <fullName evidence="5">Aryldialkylphosphatase</fullName>
    </submittedName>
</protein>
<keyword evidence="1 3" id="KW-0479">Metal-binding</keyword>
<dbReference type="EMBL" id="QMEY01000002">
    <property type="protein sequence ID" value="RBQ21098.1"/>
    <property type="molecule type" value="Genomic_DNA"/>
</dbReference>
<feature type="binding site" evidence="3">
    <location>
        <position position="302"/>
    </location>
    <ligand>
        <name>a divalent metal cation</name>
        <dbReference type="ChEBI" id="CHEBI:60240"/>
        <label>1</label>
    </ligand>
</feature>
<evidence type="ECO:0000313" key="6">
    <source>
        <dbReference type="Proteomes" id="UP000253303"/>
    </source>
</evidence>
<evidence type="ECO:0000256" key="1">
    <source>
        <dbReference type="ARBA" id="ARBA00022723"/>
    </source>
</evidence>
<organism evidence="5 6">
    <name type="scientific">Spongiactinospora rosea</name>
    <dbReference type="NCBI Taxonomy" id="2248750"/>
    <lineage>
        <taxon>Bacteria</taxon>
        <taxon>Bacillati</taxon>
        <taxon>Actinomycetota</taxon>
        <taxon>Actinomycetes</taxon>
        <taxon>Streptosporangiales</taxon>
        <taxon>Streptosporangiaceae</taxon>
        <taxon>Spongiactinospora</taxon>
    </lineage>
</organism>
<comment type="caution">
    <text evidence="4">Lacks conserved residue(s) required for the propagation of feature annotation.</text>
</comment>
<reference evidence="5 6" key="1">
    <citation type="submission" date="2018-06" db="EMBL/GenBank/DDBJ databases">
        <title>Sphaerisporangium craniellae sp. nov., isolated from a marine sponge in the South China Sea.</title>
        <authorList>
            <person name="Li L."/>
        </authorList>
    </citation>
    <scope>NUCLEOTIDE SEQUENCE [LARGE SCALE GENOMIC DNA]</scope>
    <source>
        <strain evidence="5 6">LHW63015</strain>
    </source>
</reference>
<dbReference type="RefSeq" id="WP_113980053.1">
    <property type="nucleotide sequence ID" value="NZ_QMEY01000002.1"/>
</dbReference>
<proteinExistence type="inferred from homology"/>